<dbReference type="Pfam" id="PF04277">
    <property type="entry name" value="OAD_gamma"/>
    <property type="match status" value="1"/>
</dbReference>
<evidence type="ECO:0000256" key="5">
    <source>
        <dbReference type="ARBA" id="ARBA00023136"/>
    </source>
</evidence>
<sequence length="99" mass="10815">MSVYESILVALFVIAIVFIVLIALSLFLSLQSSFFNSLKDKKASNIITPDKNTLDLSTTGTDFSNVDEKTVAIIMASISHISNIPLKSLKIKSIKPLDL</sequence>
<comment type="subcellular location">
    <subcellularLocation>
        <location evidence="1">Cell membrane</location>
    </subcellularLocation>
</comment>
<evidence type="ECO:0000256" key="2">
    <source>
        <dbReference type="ARBA" id="ARBA00022475"/>
    </source>
</evidence>
<proteinExistence type="predicted"/>
<reference evidence="7 8" key="1">
    <citation type="submission" date="2021-06" db="EMBL/GenBank/DDBJ databases">
        <authorList>
            <person name="Sun Q."/>
            <person name="Li D."/>
        </authorList>
    </citation>
    <scope>NUCLEOTIDE SEQUENCE [LARGE SCALE GENOMIC DNA]</scope>
    <source>
        <strain evidence="7 8">MSJ-11</strain>
    </source>
</reference>
<protein>
    <submittedName>
        <fullName evidence="7">OadG family protein</fullName>
    </submittedName>
</protein>
<dbReference type="RefSeq" id="WP_216439680.1">
    <property type="nucleotide sequence ID" value="NZ_JAHLQF010000003.1"/>
</dbReference>
<evidence type="ECO:0000256" key="1">
    <source>
        <dbReference type="ARBA" id="ARBA00004236"/>
    </source>
</evidence>
<feature type="transmembrane region" description="Helical" evidence="6">
    <location>
        <begin position="6"/>
        <end position="30"/>
    </location>
</feature>
<evidence type="ECO:0000313" key="8">
    <source>
        <dbReference type="Proteomes" id="UP000726170"/>
    </source>
</evidence>
<comment type="caution">
    <text evidence="7">The sequence shown here is derived from an EMBL/GenBank/DDBJ whole genome shotgun (WGS) entry which is preliminary data.</text>
</comment>
<accession>A0ABS6EIR1</accession>
<keyword evidence="2" id="KW-1003">Cell membrane</keyword>
<name>A0ABS6EIR1_9CLOT</name>
<gene>
    <name evidence="7" type="ORF">KQI86_12260</name>
</gene>
<evidence type="ECO:0000256" key="4">
    <source>
        <dbReference type="ARBA" id="ARBA00022989"/>
    </source>
</evidence>
<evidence type="ECO:0000313" key="7">
    <source>
        <dbReference type="EMBL" id="MBU5485108.1"/>
    </source>
</evidence>
<keyword evidence="3 6" id="KW-0812">Transmembrane</keyword>
<keyword evidence="4 6" id="KW-1133">Transmembrane helix</keyword>
<evidence type="ECO:0000256" key="3">
    <source>
        <dbReference type="ARBA" id="ARBA00022692"/>
    </source>
</evidence>
<dbReference type="EMBL" id="JAHLQF010000003">
    <property type="protein sequence ID" value="MBU5485108.1"/>
    <property type="molecule type" value="Genomic_DNA"/>
</dbReference>
<organism evidence="7 8">
    <name type="scientific">Clostridium mobile</name>
    <dbReference type="NCBI Taxonomy" id="2841512"/>
    <lineage>
        <taxon>Bacteria</taxon>
        <taxon>Bacillati</taxon>
        <taxon>Bacillota</taxon>
        <taxon>Clostridia</taxon>
        <taxon>Eubacteriales</taxon>
        <taxon>Clostridiaceae</taxon>
        <taxon>Clostridium</taxon>
    </lineage>
</organism>
<dbReference type="InterPro" id="IPR005899">
    <property type="entry name" value="Na_pump_deCOase"/>
</dbReference>
<keyword evidence="5 6" id="KW-0472">Membrane</keyword>
<evidence type="ECO:0000256" key="6">
    <source>
        <dbReference type="SAM" id="Phobius"/>
    </source>
</evidence>
<keyword evidence="8" id="KW-1185">Reference proteome</keyword>
<dbReference type="Proteomes" id="UP000726170">
    <property type="component" value="Unassembled WGS sequence"/>
</dbReference>